<dbReference type="Proteomes" id="UP000199666">
    <property type="component" value="Unassembled WGS sequence"/>
</dbReference>
<keyword evidence="1" id="KW-0732">Signal</keyword>
<dbReference type="OrthoDB" id="767192at2"/>
<dbReference type="RefSeq" id="WP_090996660.1">
    <property type="nucleotide sequence ID" value="NZ_FOPP01000010.1"/>
</dbReference>
<proteinExistence type="predicted"/>
<reference evidence="2 3" key="1">
    <citation type="submission" date="2016-10" db="EMBL/GenBank/DDBJ databases">
        <authorList>
            <person name="de Groot N.N."/>
        </authorList>
    </citation>
    <scope>NUCLEOTIDE SEQUENCE [LARGE SCALE GENOMIC DNA]</scope>
    <source>
        <strain evidence="2 3">DSM 18684</strain>
    </source>
</reference>
<dbReference type="STRING" id="414048.SAMN04489864_110137"/>
<evidence type="ECO:0000313" key="2">
    <source>
        <dbReference type="EMBL" id="SFH38804.1"/>
    </source>
</evidence>
<accession>A0A1I2ZM52</accession>
<name>A0A1I2ZM52_9SPHI</name>
<dbReference type="EMBL" id="FOPP01000010">
    <property type="protein sequence ID" value="SFH38804.1"/>
    <property type="molecule type" value="Genomic_DNA"/>
</dbReference>
<dbReference type="AlphaFoldDB" id="A0A1I2ZM52"/>
<keyword evidence="3" id="KW-1185">Reference proteome</keyword>
<organism evidence="2 3">
    <name type="scientific">Pedobacter insulae</name>
    <dbReference type="NCBI Taxonomy" id="414048"/>
    <lineage>
        <taxon>Bacteria</taxon>
        <taxon>Pseudomonadati</taxon>
        <taxon>Bacteroidota</taxon>
        <taxon>Sphingobacteriia</taxon>
        <taxon>Sphingobacteriales</taxon>
        <taxon>Sphingobacteriaceae</taxon>
        <taxon>Pedobacter</taxon>
    </lineage>
</organism>
<evidence type="ECO:0000313" key="3">
    <source>
        <dbReference type="Proteomes" id="UP000199666"/>
    </source>
</evidence>
<protein>
    <submittedName>
        <fullName evidence="2">Uncharacterized protein</fullName>
    </submittedName>
</protein>
<evidence type="ECO:0000256" key="1">
    <source>
        <dbReference type="SAM" id="SignalP"/>
    </source>
</evidence>
<feature type="chain" id="PRO_5011761856" evidence="1">
    <location>
        <begin position="19"/>
        <end position="164"/>
    </location>
</feature>
<feature type="signal peptide" evidence="1">
    <location>
        <begin position="1"/>
        <end position="18"/>
    </location>
</feature>
<gene>
    <name evidence="2" type="ORF">SAMN04489864_110137</name>
</gene>
<sequence length="164" mass="18570">MKNLLFLFVLLAFTSTTASSNNNVNANSLPSDTLKKGKNYFLFNKSKNVESVDFRKNKKSKDNIIYLRFGLASPIPTSNAVNATVISSKRYKEDGSLPVFDKIDILKGKYADVVMSKHSKIKNLFLFSGVEFPLRLKLHSDKEFIDLELTEAGEWNIEINLENN</sequence>